<evidence type="ECO:0000256" key="2">
    <source>
        <dbReference type="ARBA" id="ARBA00009810"/>
    </source>
</evidence>
<dbReference type="InterPro" id="IPR039426">
    <property type="entry name" value="TonB-dep_rcpt-like"/>
</dbReference>
<reference evidence="18 19" key="1">
    <citation type="submission" date="2016-01" db="EMBL/GenBank/DDBJ databases">
        <authorList>
            <person name="Oliw E.H."/>
        </authorList>
    </citation>
    <scope>NUCLEOTIDE SEQUENCE [LARGE SCALE GENOMIC DNA]</scope>
    <source>
        <strain evidence="18 19">Zutra 3-1</strain>
    </source>
</reference>
<comment type="similarity">
    <text evidence="2 14 15">Belongs to the TonB-dependent receptor family.</text>
</comment>
<evidence type="ECO:0000256" key="10">
    <source>
        <dbReference type="ARBA" id="ARBA00023077"/>
    </source>
</evidence>
<evidence type="ECO:0000256" key="4">
    <source>
        <dbReference type="ARBA" id="ARBA00022452"/>
    </source>
</evidence>
<dbReference type="Gene3D" id="2.40.170.20">
    <property type="entry name" value="TonB-dependent receptor, beta-barrel domain"/>
    <property type="match status" value="1"/>
</dbReference>
<dbReference type="FunFam" id="2.170.130.10:FF:000001">
    <property type="entry name" value="Catecholate siderophore TonB-dependent receptor"/>
    <property type="match status" value="1"/>
</dbReference>
<dbReference type="Gene3D" id="2.170.130.10">
    <property type="entry name" value="TonB-dependent receptor, plug domain"/>
    <property type="match status" value="1"/>
</dbReference>
<dbReference type="InterPro" id="IPR010105">
    <property type="entry name" value="TonB_sidphr_rcpt"/>
</dbReference>
<dbReference type="Pfam" id="PF00593">
    <property type="entry name" value="TonB_dep_Rec_b-barrel"/>
    <property type="match status" value="1"/>
</dbReference>
<dbReference type="InterPro" id="IPR011662">
    <property type="entry name" value="Secretin/TonB_short_N"/>
</dbReference>
<dbReference type="GO" id="GO:0009279">
    <property type="term" value="C:cell outer membrane"/>
    <property type="evidence" value="ECO:0007669"/>
    <property type="project" value="UniProtKB-SubCell"/>
</dbReference>
<evidence type="ECO:0000256" key="5">
    <source>
        <dbReference type="ARBA" id="ARBA00022496"/>
    </source>
</evidence>
<organism evidence="18 19">
    <name type="scientific">Agrobacterium deltaense Zutra 3/1</name>
    <dbReference type="NCBI Taxonomy" id="1183427"/>
    <lineage>
        <taxon>Bacteria</taxon>
        <taxon>Pseudomonadati</taxon>
        <taxon>Pseudomonadota</taxon>
        <taxon>Alphaproteobacteria</taxon>
        <taxon>Hyphomicrobiales</taxon>
        <taxon>Rhizobiaceae</taxon>
        <taxon>Rhizobium/Agrobacterium group</taxon>
        <taxon>Agrobacterium</taxon>
    </lineage>
</organism>
<name>A0A1S7R1R7_9HYPH</name>
<evidence type="ECO:0000256" key="11">
    <source>
        <dbReference type="ARBA" id="ARBA00023136"/>
    </source>
</evidence>
<accession>A0A1S7R1R7</accession>
<protein>
    <submittedName>
        <fullName evidence="18">Outer membrane siderophore receptor</fullName>
    </submittedName>
</protein>
<evidence type="ECO:0000313" key="19">
    <source>
        <dbReference type="Proteomes" id="UP000191987"/>
    </source>
</evidence>
<dbReference type="InterPro" id="IPR012910">
    <property type="entry name" value="Plug_dom"/>
</dbReference>
<feature type="signal peptide" evidence="16">
    <location>
        <begin position="1"/>
        <end position="39"/>
    </location>
</feature>
<dbReference type="InterPro" id="IPR000531">
    <property type="entry name" value="Beta-barrel_TonB"/>
</dbReference>
<proteinExistence type="inferred from homology"/>
<dbReference type="GO" id="GO:0015891">
    <property type="term" value="P:siderophore transport"/>
    <property type="evidence" value="ECO:0007669"/>
    <property type="project" value="InterPro"/>
</dbReference>
<sequence length="801" mass="86677">MSKRKNHFSHRHSATGSFHILLLATVAGLALTGPLPAAAQTATQASALQFSIAPQPLSSALVRYSSITGVDVVFNGEIPATVRTAGVTGAFSRRDALTRLLAGTGLSYTFTSANTVRLSNPGAAAAPVAGSTLLQPIELTGNRGGGDNATVAAKNSSGATKLDTPLIETPRSVAVVTKKEMQQRGVQDIIEAVRYSAGVTTGTAAGFDPRFDQIYIRGYDATTMGDYKDGLRQPYLNYGMFRTDPYSLERVEIVRGPISVLYGAGTPAGIVNKTSKLANGTRIREVEALYGTETRKQAAFDIGDTIDADGTLSYRVVGLARAGDTNFDIADDRYFLQPSFTWKPSDQTSLTVYGLIQSTETDASVAALTDPAGNVLRLRGSDPDYDYQKIRQQQAGYNFEHEFNDTLTFRQNLRYSHMDLRSRYLGVSSWTGTVAHRDPWAIRDDMKAFQADNQLEWSFDTGPVSHTLLTGLDYSNVKSSFAYGYASGGSAFDFDIANPRYGFSGPTPAYSAYQSEADLRQVGLYALDQIEIDKWRFTLGGRQTWVDQTRQGGATEDVQKDAFTVQAGALYAFDNGVSPFFSYATSFDPVTKLSATGETLKPTEGEQFELGVKYQPPGTDIMLSAVAYHLAEKNKPVAIDPAGLIFRSLGEVTNKGFELEAKANIATGWDVIAAYSYTHSRITAGDDAGNTPSSVPTHVASLWANYTFQEDTPLHGLSAGAGLRYVGESYTSTKNIAKNDAAIYLDAALSYDFGALDKDYDGLVASFNVRNIADDRNVACTDGYCYLGQGRNITASLKYRW</sequence>
<evidence type="ECO:0000256" key="3">
    <source>
        <dbReference type="ARBA" id="ARBA00022448"/>
    </source>
</evidence>
<keyword evidence="11 14" id="KW-0472">Membrane</keyword>
<dbReference type="SUPFAM" id="SSF56935">
    <property type="entry name" value="Porins"/>
    <property type="match status" value="1"/>
</dbReference>
<dbReference type="InterPro" id="IPR036942">
    <property type="entry name" value="Beta-barrel_TonB_sf"/>
</dbReference>
<evidence type="ECO:0000256" key="15">
    <source>
        <dbReference type="RuleBase" id="RU003357"/>
    </source>
</evidence>
<feature type="chain" id="PRO_5013001029" evidence="16">
    <location>
        <begin position="40"/>
        <end position="801"/>
    </location>
</feature>
<keyword evidence="7 16" id="KW-0732">Signal</keyword>
<keyword evidence="4 14" id="KW-1134">Transmembrane beta strand</keyword>
<keyword evidence="10 15" id="KW-0798">TonB box</keyword>
<evidence type="ECO:0000256" key="8">
    <source>
        <dbReference type="ARBA" id="ARBA00023004"/>
    </source>
</evidence>
<feature type="domain" description="Secretin/TonB short N-terminal" evidence="17">
    <location>
        <begin position="70"/>
        <end position="121"/>
    </location>
</feature>
<dbReference type="PROSITE" id="PS52016">
    <property type="entry name" value="TONB_DEPENDENT_REC_3"/>
    <property type="match status" value="1"/>
</dbReference>
<dbReference type="EMBL" id="FBWG01000030">
    <property type="protein sequence ID" value="CUX45676.1"/>
    <property type="molecule type" value="Genomic_DNA"/>
</dbReference>
<dbReference type="CDD" id="cd01347">
    <property type="entry name" value="ligand_gated_channel"/>
    <property type="match status" value="1"/>
</dbReference>
<evidence type="ECO:0000256" key="12">
    <source>
        <dbReference type="ARBA" id="ARBA00023170"/>
    </source>
</evidence>
<keyword evidence="5" id="KW-0410">Iron transport</keyword>
<dbReference type="Proteomes" id="UP000191987">
    <property type="component" value="Unassembled WGS sequence"/>
</dbReference>
<evidence type="ECO:0000256" key="6">
    <source>
        <dbReference type="ARBA" id="ARBA00022692"/>
    </source>
</evidence>
<evidence type="ECO:0000256" key="16">
    <source>
        <dbReference type="SAM" id="SignalP"/>
    </source>
</evidence>
<dbReference type="NCBIfam" id="TIGR01783">
    <property type="entry name" value="TonB-siderophor"/>
    <property type="match status" value="1"/>
</dbReference>
<dbReference type="RefSeq" id="WP_080819817.1">
    <property type="nucleotide sequence ID" value="NZ_LT009749.1"/>
</dbReference>
<gene>
    <name evidence="18" type="ORF">AGR7C_Lc120025</name>
</gene>
<evidence type="ECO:0000256" key="1">
    <source>
        <dbReference type="ARBA" id="ARBA00004571"/>
    </source>
</evidence>
<keyword evidence="13 14" id="KW-0998">Cell outer membrane</keyword>
<dbReference type="SMART" id="SM00965">
    <property type="entry name" value="STN"/>
    <property type="match status" value="1"/>
</dbReference>
<dbReference type="Pfam" id="PF07715">
    <property type="entry name" value="Plug"/>
    <property type="match status" value="1"/>
</dbReference>
<dbReference type="Pfam" id="PF07660">
    <property type="entry name" value="STN"/>
    <property type="match status" value="1"/>
</dbReference>
<dbReference type="PANTHER" id="PTHR32552">
    <property type="entry name" value="FERRICHROME IRON RECEPTOR-RELATED"/>
    <property type="match status" value="1"/>
</dbReference>
<evidence type="ECO:0000259" key="17">
    <source>
        <dbReference type="SMART" id="SM00965"/>
    </source>
</evidence>
<keyword evidence="12 18" id="KW-0675">Receptor</keyword>
<evidence type="ECO:0000256" key="7">
    <source>
        <dbReference type="ARBA" id="ARBA00022729"/>
    </source>
</evidence>
<evidence type="ECO:0000313" key="18">
    <source>
        <dbReference type="EMBL" id="CUX45676.1"/>
    </source>
</evidence>
<dbReference type="PANTHER" id="PTHR32552:SF68">
    <property type="entry name" value="FERRICHROME OUTER MEMBRANE TRANSPORTER_PHAGE RECEPTOR"/>
    <property type="match status" value="1"/>
</dbReference>
<keyword evidence="8" id="KW-0408">Iron</keyword>
<dbReference type="AlphaFoldDB" id="A0A1S7R1R7"/>
<evidence type="ECO:0000256" key="13">
    <source>
        <dbReference type="ARBA" id="ARBA00023237"/>
    </source>
</evidence>
<evidence type="ECO:0000256" key="14">
    <source>
        <dbReference type="PROSITE-ProRule" id="PRU01360"/>
    </source>
</evidence>
<keyword evidence="3 14" id="KW-0813">Transport</keyword>
<keyword evidence="9" id="KW-0406">Ion transport</keyword>
<evidence type="ECO:0000256" key="9">
    <source>
        <dbReference type="ARBA" id="ARBA00023065"/>
    </source>
</evidence>
<dbReference type="GO" id="GO:0038023">
    <property type="term" value="F:signaling receptor activity"/>
    <property type="evidence" value="ECO:0007669"/>
    <property type="project" value="InterPro"/>
</dbReference>
<comment type="subcellular location">
    <subcellularLocation>
        <location evidence="1 14">Cell outer membrane</location>
        <topology evidence="1 14">Multi-pass membrane protein</topology>
    </subcellularLocation>
</comment>
<dbReference type="Gene3D" id="3.55.50.30">
    <property type="match status" value="1"/>
</dbReference>
<dbReference type="InterPro" id="IPR037066">
    <property type="entry name" value="Plug_dom_sf"/>
</dbReference>
<dbReference type="GO" id="GO:0015344">
    <property type="term" value="F:siderophore uptake transmembrane transporter activity"/>
    <property type="evidence" value="ECO:0007669"/>
    <property type="project" value="TreeGrafter"/>
</dbReference>
<keyword evidence="6 14" id="KW-0812">Transmembrane</keyword>